<keyword evidence="1" id="KW-1133">Transmembrane helix</keyword>
<dbReference type="Proteomes" id="UP000177998">
    <property type="component" value="Unassembled WGS sequence"/>
</dbReference>
<organism evidence="3 4">
    <name type="scientific">Candidatus Kuenenbacteria bacterium RIFCSPLOWO2_02_FULL_42_16</name>
    <dbReference type="NCBI Taxonomy" id="1798564"/>
    <lineage>
        <taxon>Bacteria</taxon>
        <taxon>Candidatus Kueneniibacteriota</taxon>
    </lineage>
</organism>
<keyword evidence="1" id="KW-0812">Transmembrane</keyword>
<feature type="transmembrane region" description="Helical" evidence="1">
    <location>
        <begin position="103"/>
        <end position="129"/>
    </location>
</feature>
<protein>
    <recommendedName>
        <fullName evidence="5">DUF5671 domain-containing protein</fullName>
    </recommendedName>
</protein>
<sequence>MLKKYRKLFFVLMFLVLAAGQLSVFQTAGAAENINETIGDQMDDLEQIGLPGEADNPLDWVVFLVRAVLGFMGLVFLVLIIYAGVKWMTSGGNSTTIEDAKKIITNAVIGLAIVAFSFAITQFVFNVILKTG</sequence>
<reference evidence="3 4" key="1">
    <citation type="journal article" date="2016" name="Nat. Commun.">
        <title>Thousands of microbial genomes shed light on interconnected biogeochemical processes in an aquifer system.</title>
        <authorList>
            <person name="Anantharaman K."/>
            <person name="Brown C.T."/>
            <person name="Hug L.A."/>
            <person name="Sharon I."/>
            <person name="Castelle C.J."/>
            <person name="Probst A.J."/>
            <person name="Thomas B.C."/>
            <person name="Singh A."/>
            <person name="Wilkins M.J."/>
            <person name="Karaoz U."/>
            <person name="Brodie E.L."/>
            <person name="Williams K.H."/>
            <person name="Hubbard S.S."/>
            <person name="Banfield J.F."/>
        </authorList>
    </citation>
    <scope>NUCLEOTIDE SEQUENCE [LARGE SCALE GENOMIC DNA]</scope>
</reference>
<accession>A0A1F6FXX9</accession>
<evidence type="ECO:0000313" key="4">
    <source>
        <dbReference type="Proteomes" id="UP000177998"/>
    </source>
</evidence>
<feature type="transmembrane region" description="Helical" evidence="1">
    <location>
        <begin position="60"/>
        <end position="82"/>
    </location>
</feature>
<evidence type="ECO:0000256" key="2">
    <source>
        <dbReference type="SAM" id="SignalP"/>
    </source>
</evidence>
<comment type="caution">
    <text evidence="3">The sequence shown here is derived from an EMBL/GenBank/DDBJ whole genome shotgun (WGS) entry which is preliminary data.</text>
</comment>
<evidence type="ECO:0008006" key="5">
    <source>
        <dbReference type="Google" id="ProtNLM"/>
    </source>
</evidence>
<dbReference type="Pfam" id="PF18895">
    <property type="entry name" value="T4SS_pilin"/>
    <property type="match status" value="1"/>
</dbReference>
<gene>
    <name evidence="3" type="ORF">A3H55_03225</name>
</gene>
<feature type="signal peptide" evidence="2">
    <location>
        <begin position="1"/>
        <end position="30"/>
    </location>
</feature>
<dbReference type="InterPro" id="IPR043993">
    <property type="entry name" value="T4SS_pilin"/>
</dbReference>
<dbReference type="EMBL" id="MFMZ01000035">
    <property type="protein sequence ID" value="OGG90699.1"/>
    <property type="molecule type" value="Genomic_DNA"/>
</dbReference>
<dbReference type="AlphaFoldDB" id="A0A1F6FXX9"/>
<keyword evidence="1" id="KW-0472">Membrane</keyword>
<proteinExistence type="predicted"/>
<dbReference type="STRING" id="1798564.A3H55_03225"/>
<evidence type="ECO:0000313" key="3">
    <source>
        <dbReference type="EMBL" id="OGG90699.1"/>
    </source>
</evidence>
<evidence type="ECO:0000256" key="1">
    <source>
        <dbReference type="SAM" id="Phobius"/>
    </source>
</evidence>
<name>A0A1F6FXX9_9BACT</name>
<feature type="chain" id="PRO_5009524450" description="DUF5671 domain-containing protein" evidence="2">
    <location>
        <begin position="31"/>
        <end position="132"/>
    </location>
</feature>
<keyword evidence="2" id="KW-0732">Signal</keyword>